<accession>A0A6J5VE90</accession>
<dbReference type="Proteomes" id="UP000507222">
    <property type="component" value="Unassembled WGS sequence"/>
</dbReference>
<dbReference type="EMBL" id="CAEKDK010000007">
    <property type="protein sequence ID" value="CAB4285745.1"/>
    <property type="molecule type" value="Genomic_DNA"/>
</dbReference>
<evidence type="ECO:0000313" key="1">
    <source>
        <dbReference type="EMBL" id="CAB4285745.1"/>
    </source>
</evidence>
<gene>
    <name evidence="1" type="ORF">CURHAP_LOCUS41631</name>
</gene>
<dbReference type="AlphaFoldDB" id="A0A6J5VE90"/>
<name>A0A6J5VE90_PRUAR</name>
<proteinExistence type="predicted"/>
<evidence type="ECO:0000313" key="2">
    <source>
        <dbReference type="Proteomes" id="UP000507222"/>
    </source>
</evidence>
<reference evidence="1 2" key="1">
    <citation type="submission" date="2020-05" db="EMBL/GenBank/DDBJ databases">
        <authorList>
            <person name="Campoy J."/>
            <person name="Schneeberger K."/>
            <person name="Spophaly S."/>
        </authorList>
    </citation>
    <scope>NUCLEOTIDE SEQUENCE [LARGE SCALE GENOMIC DNA]</scope>
    <source>
        <strain evidence="1">PruArmRojPasFocal</strain>
    </source>
</reference>
<protein>
    <submittedName>
        <fullName evidence="1">Uncharacterized protein</fullName>
    </submittedName>
</protein>
<organism evidence="1 2">
    <name type="scientific">Prunus armeniaca</name>
    <name type="common">Apricot</name>
    <name type="synonym">Armeniaca vulgaris</name>
    <dbReference type="NCBI Taxonomy" id="36596"/>
    <lineage>
        <taxon>Eukaryota</taxon>
        <taxon>Viridiplantae</taxon>
        <taxon>Streptophyta</taxon>
        <taxon>Embryophyta</taxon>
        <taxon>Tracheophyta</taxon>
        <taxon>Spermatophyta</taxon>
        <taxon>Magnoliopsida</taxon>
        <taxon>eudicotyledons</taxon>
        <taxon>Gunneridae</taxon>
        <taxon>Pentapetalae</taxon>
        <taxon>rosids</taxon>
        <taxon>fabids</taxon>
        <taxon>Rosales</taxon>
        <taxon>Rosaceae</taxon>
        <taxon>Amygdaloideae</taxon>
        <taxon>Amygdaleae</taxon>
        <taxon>Prunus</taxon>
    </lineage>
</organism>
<sequence>MVELGLGVFEFWGFASDGLILPKSRIVLGVSEFWAWWRTGTEPAKAHWVQMPLLIHSKP</sequence>